<name>A0ABQ2AM76_9MICC</name>
<evidence type="ECO:0000313" key="2">
    <source>
        <dbReference type="Proteomes" id="UP000643279"/>
    </source>
</evidence>
<comment type="caution">
    <text evidence="1">The sequence shown here is derived from an EMBL/GenBank/DDBJ whole genome shotgun (WGS) entry which is preliminary data.</text>
</comment>
<organism evidence="1 2">
    <name type="scientific">Arthrobacter liuii</name>
    <dbReference type="NCBI Taxonomy" id="1476996"/>
    <lineage>
        <taxon>Bacteria</taxon>
        <taxon>Bacillati</taxon>
        <taxon>Actinomycetota</taxon>
        <taxon>Actinomycetes</taxon>
        <taxon>Micrococcales</taxon>
        <taxon>Micrococcaceae</taxon>
        <taxon>Arthrobacter</taxon>
    </lineage>
</organism>
<evidence type="ECO:0000313" key="1">
    <source>
        <dbReference type="EMBL" id="GGH93880.1"/>
    </source>
</evidence>
<protein>
    <submittedName>
        <fullName evidence="1">Uncharacterized protein</fullName>
    </submittedName>
</protein>
<dbReference type="RefSeq" id="WP_188571079.1">
    <property type="nucleotide sequence ID" value="NZ_BMFW01000005.1"/>
</dbReference>
<accession>A0ABQ2AM76</accession>
<keyword evidence="2" id="KW-1185">Reference proteome</keyword>
<proteinExistence type="predicted"/>
<gene>
    <name evidence="1" type="ORF">GCM10007170_15780</name>
</gene>
<dbReference type="Proteomes" id="UP000643279">
    <property type="component" value="Unassembled WGS sequence"/>
</dbReference>
<dbReference type="EMBL" id="BMFW01000005">
    <property type="protein sequence ID" value="GGH93880.1"/>
    <property type="molecule type" value="Genomic_DNA"/>
</dbReference>
<reference evidence="2" key="1">
    <citation type="journal article" date="2019" name="Int. J. Syst. Evol. Microbiol.">
        <title>The Global Catalogue of Microorganisms (GCM) 10K type strain sequencing project: providing services to taxonomists for standard genome sequencing and annotation.</title>
        <authorList>
            <consortium name="The Broad Institute Genomics Platform"/>
            <consortium name="The Broad Institute Genome Sequencing Center for Infectious Disease"/>
            <person name="Wu L."/>
            <person name="Ma J."/>
        </authorList>
    </citation>
    <scope>NUCLEOTIDE SEQUENCE [LARGE SCALE GENOMIC DNA]</scope>
    <source>
        <strain evidence="2">CGMCC 1.12778</strain>
    </source>
</reference>
<sequence>MATIRFSGSATKDVIDIIGREAALDVVRHNVAAQLMAKESGTAMSSGLTSPEAVIDLRIEWVDESSEQSILVTGSLEIEE</sequence>